<proteinExistence type="predicted"/>
<evidence type="ECO:0000313" key="1">
    <source>
        <dbReference type="EMBL" id="KKL90972.1"/>
    </source>
</evidence>
<comment type="caution">
    <text evidence="1">The sequence shown here is derived from an EMBL/GenBank/DDBJ whole genome shotgun (WGS) entry which is preliminary data.</text>
</comment>
<dbReference type="AlphaFoldDB" id="A0A0F9IV56"/>
<reference evidence="1" key="1">
    <citation type="journal article" date="2015" name="Nature">
        <title>Complex archaea that bridge the gap between prokaryotes and eukaryotes.</title>
        <authorList>
            <person name="Spang A."/>
            <person name="Saw J.H."/>
            <person name="Jorgensen S.L."/>
            <person name="Zaremba-Niedzwiedzka K."/>
            <person name="Martijn J."/>
            <person name="Lind A.E."/>
            <person name="van Eijk R."/>
            <person name="Schleper C."/>
            <person name="Guy L."/>
            <person name="Ettema T.J."/>
        </authorList>
    </citation>
    <scope>NUCLEOTIDE SEQUENCE</scope>
</reference>
<name>A0A0F9IV56_9ZZZZ</name>
<organism evidence="1">
    <name type="scientific">marine sediment metagenome</name>
    <dbReference type="NCBI Taxonomy" id="412755"/>
    <lineage>
        <taxon>unclassified sequences</taxon>
        <taxon>metagenomes</taxon>
        <taxon>ecological metagenomes</taxon>
    </lineage>
</organism>
<sequence>MFDTICPYCKYKATDHETLDGGELPEDGDISFCIECGEVCEYQNRSLIKLDEEQLEGESKKQFNDIREAWLKIRARDSVGEFAKG</sequence>
<protein>
    <submittedName>
        <fullName evidence="1">Uncharacterized protein</fullName>
    </submittedName>
</protein>
<accession>A0A0F9IV56</accession>
<dbReference type="EMBL" id="LAZR01019862">
    <property type="protein sequence ID" value="KKL90972.1"/>
    <property type="molecule type" value="Genomic_DNA"/>
</dbReference>
<gene>
    <name evidence="1" type="ORF">LCGC14_1899380</name>
</gene>